<keyword evidence="5 8" id="KW-1133">Transmembrane helix</keyword>
<dbReference type="SUPFAM" id="SSF50978">
    <property type="entry name" value="WD40 repeat-like"/>
    <property type="match status" value="1"/>
</dbReference>
<dbReference type="EMBL" id="DAKRPA010000170">
    <property type="protein sequence ID" value="DAZ96342.1"/>
    <property type="molecule type" value="Genomic_DNA"/>
</dbReference>
<dbReference type="SMART" id="SM00320">
    <property type="entry name" value="WD40"/>
    <property type="match status" value="7"/>
</dbReference>
<feature type="transmembrane region" description="Helical" evidence="8">
    <location>
        <begin position="198"/>
        <end position="221"/>
    </location>
</feature>
<dbReference type="PROSITE" id="PS50294">
    <property type="entry name" value="WD_REPEATS_REGION"/>
    <property type="match status" value="2"/>
</dbReference>
<feature type="transmembrane region" description="Helical" evidence="8">
    <location>
        <begin position="81"/>
        <end position="102"/>
    </location>
</feature>
<dbReference type="GO" id="GO:0005337">
    <property type="term" value="F:nucleoside transmembrane transporter activity"/>
    <property type="evidence" value="ECO:0007669"/>
    <property type="project" value="InterPro"/>
</dbReference>
<comment type="caution">
    <text evidence="9">The sequence shown here is derived from an EMBL/GenBank/DDBJ whole genome shotgun (WGS) entry which is preliminary data.</text>
</comment>
<organism evidence="9 10">
    <name type="scientific">Lagenidium giganteum</name>
    <dbReference type="NCBI Taxonomy" id="4803"/>
    <lineage>
        <taxon>Eukaryota</taxon>
        <taxon>Sar</taxon>
        <taxon>Stramenopiles</taxon>
        <taxon>Oomycota</taxon>
        <taxon>Peronosporomycetes</taxon>
        <taxon>Pythiales</taxon>
        <taxon>Pythiaceae</taxon>
    </lineage>
</organism>
<evidence type="ECO:0000313" key="9">
    <source>
        <dbReference type="EMBL" id="DAZ96342.1"/>
    </source>
</evidence>
<dbReference type="PANTHER" id="PTHR19847">
    <property type="entry name" value="DDB1- AND CUL4-ASSOCIATED FACTOR 11"/>
    <property type="match status" value="1"/>
</dbReference>
<dbReference type="GO" id="GO:0080008">
    <property type="term" value="C:Cul4-RING E3 ubiquitin ligase complex"/>
    <property type="evidence" value="ECO:0007669"/>
    <property type="project" value="TreeGrafter"/>
</dbReference>
<name>A0AAV2YSX8_9STRA</name>
<reference evidence="9" key="2">
    <citation type="journal article" date="2023" name="Microbiol Resour">
        <title>Decontamination and Annotation of the Draft Genome Sequence of the Oomycete Lagenidium giganteum ARSEF 373.</title>
        <authorList>
            <person name="Morgan W.R."/>
            <person name="Tartar A."/>
        </authorList>
    </citation>
    <scope>NUCLEOTIDE SEQUENCE</scope>
    <source>
        <strain evidence="9">ARSEF 373</strain>
    </source>
</reference>
<evidence type="ECO:0000256" key="1">
    <source>
        <dbReference type="ARBA" id="ARBA00004141"/>
    </source>
</evidence>
<evidence type="ECO:0000256" key="2">
    <source>
        <dbReference type="ARBA" id="ARBA00007965"/>
    </source>
</evidence>
<dbReference type="InterPro" id="IPR036322">
    <property type="entry name" value="WD40_repeat_dom_sf"/>
</dbReference>
<keyword evidence="4 8" id="KW-0812">Transmembrane</keyword>
<evidence type="ECO:0000256" key="5">
    <source>
        <dbReference type="ARBA" id="ARBA00022989"/>
    </source>
</evidence>
<evidence type="ECO:0000313" key="10">
    <source>
        <dbReference type="Proteomes" id="UP001146120"/>
    </source>
</evidence>
<feature type="transmembrane region" description="Helical" evidence="8">
    <location>
        <begin position="7"/>
        <end position="27"/>
    </location>
</feature>
<evidence type="ECO:0000256" key="6">
    <source>
        <dbReference type="ARBA" id="ARBA00023136"/>
    </source>
</evidence>
<feature type="transmembrane region" description="Helical" evidence="8">
    <location>
        <begin position="47"/>
        <end position="69"/>
    </location>
</feature>
<sequence>MDRRQAALVYAIFLLIGVGAAMPWNVFLTAESYFQKRLMNTPFEGSFINWFSMAFNLTTLCAMFVRTVCIGKHMANPVTSIFVGLLVIAAILLGHCLLAKMPQYTGDYFFHMTLASIILVATACAAVQDGLLRMALNFPMCYTQAMVAGQVTAGLSISVSNFPVLYFHGQTISRDLTAPTARQRIEQVLALMSEDADLFAFVYFALVFVTLLVCLLAFVALTRLELFHHYHYGNGDITTMNASKAYKSPSTAIQAHAGVEVERLRVVFGGESFAPMMFVRTEHEQLQRECMGQQRIAQQLHLYDSAASTNVAKCIDQKLAPRRCQQLIHLLRHREHVGMINNVLLIRLQETFMPFQKHKHCQVVDMTRDRLYCGGFNSTGDRFLTAGQRSEIRLYDTTDWKQAGELPVHDIRWTVTDAMFSPDDRWVMYSTISNNVRMVDVNHATTGKEEVFTLARRGVQRSGTIGYYQSRFGVWSIDVNSTGTEFVVGTSSNSVLLYDMESKTVACEVQGHEDDVNAIAFVDGPLHSNVFVSGSDDSLIKLWDRRVLSSSNPTPQGVFPGHTDGLTHISSRDDGYYFVSNSKDQSCKLWDLRKCLSSEDHAKAPRFQKPYDWDYRYQAYPGRNQLPIGHPGDRSVMTYRGHTIMETLVRCHFSPLYSTAQKYIYTGSADGRVYVYDVITGDPVEIFAMKPKGLTRDVRWHPFDPTIVSPDFYGKLCVWQRRD</sequence>
<dbReference type="InterPro" id="IPR015943">
    <property type="entry name" value="WD40/YVTN_repeat-like_dom_sf"/>
</dbReference>
<dbReference type="Gene3D" id="2.130.10.10">
    <property type="entry name" value="YVTN repeat-like/Quinoprotein amine dehydrogenase"/>
    <property type="match status" value="2"/>
</dbReference>
<dbReference type="GO" id="GO:0043161">
    <property type="term" value="P:proteasome-mediated ubiquitin-dependent protein catabolic process"/>
    <property type="evidence" value="ECO:0007669"/>
    <property type="project" value="TreeGrafter"/>
</dbReference>
<dbReference type="Proteomes" id="UP001146120">
    <property type="component" value="Unassembled WGS sequence"/>
</dbReference>
<feature type="transmembrane region" description="Helical" evidence="8">
    <location>
        <begin position="108"/>
        <end position="127"/>
    </location>
</feature>
<dbReference type="InterPro" id="IPR051859">
    <property type="entry name" value="DCAF"/>
</dbReference>
<keyword evidence="3" id="KW-0813">Transport</keyword>
<evidence type="ECO:0000256" key="7">
    <source>
        <dbReference type="PROSITE-ProRule" id="PRU00221"/>
    </source>
</evidence>
<evidence type="ECO:0000256" key="3">
    <source>
        <dbReference type="ARBA" id="ARBA00022448"/>
    </source>
</evidence>
<comment type="subcellular location">
    <subcellularLocation>
        <location evidence="1">Membrane</location>
        <topology evidence="1">Multi-pass membrane protein</topology>
    </subcellularLocation>
</comment>
<gene>
    <name evidence="9" type="ORF">N0F65_007992</name>
</gene>
<protein>
    <submittedName>
        <fullName evidence="9">Uncharacterized protein</fullName>
    </submittedName>
</protein>
<reference evidence="9" key="1">
    <citation type="submission" date="2022-11" db="EMBL/GenBank/DDBJ databases">
        <authorList>
            <person name="Morgan W.R."/>
            <person name="Tartar A."/>
        </authorList>
    </citation>
    <scope>NUCLEOTIDE SEQUENCE</scope>
    <source>
        <strain evidence="9">ARSEF 373</strain>
    </source>
</reference>
<dbReference type="PANTHER" id="PTHR19847:SF7">
    <property type="entry name" value="DDB1- AND CUL4-ASSOCIATED FACTOR 11"/>
    <property type="match status" value="1"/>
</dbReference>
<evidence type="ECO:0000256" key="8">
    <source>
        <dbReference type="SAM" id="Phobius"/>
    </source>
</evidence>
<comment type="similarity">
    <text evidence="2">Belongs to the SLC29A/ENT transporter (TC 2.A.57) family.</text>
</comment>
<proteinExistence type="inferred from homology"/>
<keyword evidence="7" id="KW-0853">WD repeat</keyword>
<dbReference type="InterPro" id="IPR002259">
    <property type="entry name" value="Eqnu_transpt"/>
</dbReference>
<keyword evidence="10" id="KW-1185">Reference proteome</keyword>
<accession>A0AAV2YSX8</accession>
<dbReference type="Pfam" id="PF01733">
    <property type="entry name" value="Nucleoside_tran"/>
    <property type="match status" value="1"/>
</dbReference>
<dbReference type="InterPro" id="IPR001680">
    <property type="entry name" value="WD40_rpt"/>
</dbReference>
<dbReference type="GO" id="GO:0016020">
    <property type="term" value="C:membrane"/>
    <property type="evidence" value="ECO:0007669"/>
    <property type="project" value="UniProtKB-SubCell"/>
</dbReference>
<feature type="repeat" description="WD" evidence="7">
    <location>
        <begin position="509"/>
        <end position="544"/>
    </location>
</feature>
<evidence type="ECO:0000256" key="4">
    <source>
        <dbReference type="ARBA" id="ARBA00022692"/>
    </source>
</evidence>
<dbReference type="AlphaFoldDB" id="A0AAV2YSX8"/>
<dbReference type="Pfam" id="PF00400">
    <property type="entry name" value="WD40"/>
    <property type="match status" value="3"/>
</dbReference>
<dbReference type="PROSITE" id="PS50082">
    <property type="entry name" value="WD_REPEATS_2"/>
    <property type="match status" value="2"/>
</dbReference>
<keyword evidence="6 8" id="KW-0472">Membrane</keyword>
<feature type="repeat" description="WD" evidence="7">
    <location>
        <begin position="559"/>
        <end position="593"/>
    </location>
</feature>